<name>A0A5S4VVZ6_9BRAD</name>
<evidence type="ECO:0000256" key="1">
    <source>
        <dbReference type="SAM" id="Phobius"/>
    </source>
</evidence>
<proteinExistence type="predicted"/>
<comment type="caution">
    <text evidence="2">The sequence shown here is derived from an EMBL/GenBank/DDBJ whole genome shotgun (WGS) entry which is preliminary data.</text>
</comment>
<keyword evidence="1" id="KW-1133">Transmembrane helix</keyword>
<keyword evidence="3" id="KW-1185">Reference proteome</keyword>
<dbReference type="Proteomes" id="UP000324853">
    <property type="component" value="Unassembled WGS sequence"/>
</dbReference>
<keyword evidence="1" id="KW-0812">Transmembrane</keyword>
<accession>A0A5S4VVZ6</accession>
<keyword evidence="1" id="KW-0472">Membrane</keyword>
<feature type="transmembrane region" description="Helical" evidence="1">
    <location>
        <begin position="20"/>
        <end position="43"/>
    </location>
</feature>
<reference evidence="2 3" key="1">
    <citation type="submission" date="2019-08" db="EMBL/GenBank/DDBJ databases">
        <title>Bradyrhizobium hipponensis sp. nov., a rhizobium isolated from a Lupinus angustifolius root nodule in Tunisia.</title>
        <authorList>
            <person name="Off K."/>
            <person name="Rejili M."/>
            <person name="Mars M."/>
            <person name="Brachmann A."/>
            <person name="Marin M."/>
        </authorList>
    </citation>
    <scope>NUCLEOTIDE SEQUENCE [LARGE SCALE GENOMIC DNA]</scope>
    <source>
        <strain evidence="2 3">CTAW11</strain>
    </source>
</reference>
<evidence type="ECO:0000313" key="2">
    <source>
        <dbReference type="EMBL" id="TYL72210.1"/>
    </source>
</evidence>
<protein>
    <submittedName>
        <fullName evidence="2">Uncharacterized protein</fullName>
    </submittedName>
</protein>
<sequence>MALTFVLVAGSDILWNFVNSYIACGLALAALITAGLCIERAFIERSRREMVRLHGADWDSAEDQ</sequence>
<dbReference type="EMBL" id="VSSR01000088">
    <property type="protein sequence ID" value="TYL72210.1"/>
    <property type="molecule type" value="Genomic_DNA"/>
</dbReference>
<dbReference type="AlphaFoldDB" id="A0A5S4VVZ6"/>
<gene>
    <name evidence="2" type="ORF">FXB38_39075</name>
</gene>
<organism evidence="2 3">
    <name type="scientific">Bradyrhizobium cytisi</name>
    <dbReference type="NCBI Taxonomy" id="515489"/>
    <lineage>
        <taxon>Bacteria</taxon>
        <taxon>Pseudomonadati</taxon>
        <taxon>Pseudomonadota</taxon>
        <taxon>Alphaproteobacteria</taxon>
        <taxon>Hyphomicrobiales</taxon>
        <taxon>Nitrobacteraceae</taxon>
        <taxon>Bradyrhizobium</taxon>
    </lineage>
</organism>
<evidence type="ECO:0000313" key="3">
    <source>
        <dbReference type="Proteomes" id="UP000324853"/>
    </source>
</evidence>